<reference evidence="2" key="1">
    <citation type="submission" date="2020-06" db="EMBL/GenBank/DDBJ databases">
        <authorList>
            <consortium name="Plant Systems Biology data submission"/>
        </authorList>
    </citation>
    <scope>NUCLEOTIDE SEQUENCE</scope>
    <source>
        <strain evidence="2">D6</strain>
    </source>
</reference>
<evidence type="ECO:0000313" key="3">
    <source>
        <dbReference type="Proteomes" id="UP001153069"/>
    </source>
</evidence>
<protein>
    <submittedName>
        <fullName evidence="2">Uncharacterized protein</fullName>
    </submittedName>
</protein>
<dbReference type="AlphaFoldDB" id="A0A9N8DPD8"/>
<evidence type="ECO:0000256" key="1">
    <source>
        <dbReference type="SAM" id="MobiDB-lite"/>
    </source>
</evidence>
<name>A0A9N8DPD8_9STRA</name>
<feature type="compositionally biased region" description="Low complexity" evidence="1">
    <location>
        <begin position="1086"/>
        <end position="1098"/>
    </location>
</feature>
<dbReference type="EMBL" id="CAICTM010000258">
    <property type="protein sequence ID" value="CAB9506244.1"/>
    <property type="molecule type" value="Genomic_DNA"/>
</dbReference>
<accession>A0A9N8DPD8</accession>
<evidence type="ECO:0000313" key="2">
    <source>
        <dbReference type="EMBL" id="CAB9506244.1"/>
    </source>
</evidence>
<feature type="compositionally biased region" description="Basic and acidic residues" evidence="1">
    <location>
        <begin position="85"/>
        <end position="101"/>
    </location>
</feature>
<feature type="region of interest" description="Disordered" evidence="1">
    <location>
        <begin position="1"/>
        <end position="31"/>
    </location>
</feature>
<feature type="compositionally biased region" description="Acidic residues" evidence="1">
    <location>
        <begin position="104"/>
        <end position="113"/>
    </location>
</feature>
<dbReference type="Proteomes" id="UP001153069">
    <property type="component" value="Unassembled WGS sequence"/>
</dbReference>
<proteinExistence type="predicted"/>
<feature type="region of interest" description="Disordered" evidence="1">
    <location>
        <begin position="80"/>
        <end position="202"/>
    </location>
</feature>
<feature type="compositionally biased region" description="Basic and acidic residues" evidence="1">
    <location>
        <begin position="1064"/>
        <end position="1075"/>
    </location>
</feature>
<feature type="region of interest" description="Disordered" evidence="1">
    <location>
        <begin position="1064"/>
        <end position="1108"/>
    </location>
</feature>
<feature type="compositionally biased region" description="Basic and acidic residues" evidence="1">
    <location>
        <begin position="18"/>
        <end position="31"/>
    </location>
</feature>
<organism evidence="2 3">
    <name type="scientific">Seminavis robusta</name>
    <dbReference type="NCBI Taxonomy" id="568900"/>
    <lineage>
        <taxon>Eukaryota</taxon>
        <taxon>Sar</taxon>
        <taxon>Stramenopiles</taxon>
        <taxon>Ochrophyta</taxon>
        <taxon>Bacillariophyta</taxon>
        <taxon>Bacillariophyceae</taxon>
        <taxon>Bacillariophycidae</taxon>
        <taxon>Naviculales</taxon>
        <taxon>Naviculaceae</taxon>
        <taxon>Seminavis</taxon>
    </lineage>
</organism>
<gene>
    <name evidence="2" type="ORF">SEMRO_259_G101450.1</name>
</gene>
<comment type="caution">
    <text evidence="2">The sequence shown here is derived from an EMBL/GenBank/DDBJ whole genome shotgun (WGS) entry which is preliminary data.</text>
</comment>
<sequence>MSSTRAPETDHQLGPYSRYRDLPEDESRVTEDEYYADDIAAFNRIGNYFDEEASFCPSGASRCSYYDDDWSYYSERSYVSGERSYYSDEERSYYSDEERSYYSEPEDEDEQIDGTEAQELRSTPEMGQPTGENDRDSNSEAMQAEANSRLAEAQVSHDGKDEAPSGSGLEKEDDELDCKPKAKDGPQSSSRDGEIPQLSTEMDQGEAWVAELIPVLGSMGATNSTQQPMESIQPAGDDASVVVGPAAAATLQIDEGWAASVDLPVEAGQEAAGRPDEAIVNPQAPELLPLFARPIDIDARPNIPADDNDDRSYYTNEGSYYSGSYSNHEGSYYSGSCYSLRSPLIYTSSWERNDGLAFYNLDLKVMDESSPRRQWLGTCGNSFSVYASLTYRPTSKVPITGITALDDEICSYLPAKEPVGFLRGTLYRPPFRSFGSSEETRHPLHHVCRMFFSEDGQTVLDNPELGEDSLSSGCFFYIDKIGLQPGHTGHDVGIAMIYETMDLLNNQTDSLEIKCSLAVAQPMPLGRVHARPVPNSAPSYDGWLQQMDVNGNDEHYDFHLARKKLWLQFARLGFRQAGKDPARCKVWFATPRMLENAVEWENDIKYDWQPKETIAASVEMHVYEPPIRDIATIKQRKLQRLLLDMHKALRGVTNLEAEIRAGLNSCEREWCLGVPPTAPRLIFESWAEDLRSQCLGSILESEVRSGISTLECMMETLRCWLNDGDIDLDAARALHYCVANAPALSGAGTIILHELVANGALPHLPDEQGETALQMAAGLARPACLCYLLSDPVIRYRRYGEITAKLHCGYQRALKHDLSDDRALLPSAVEPFVESALTVMSQFQRDALVGHILPPRTLAVLALTALGEVRKMEEKLAQARLDDMTPAVCEEVNPHLTFVPASCLQDQLRYLRGVRPVGRSHPWPLPVWFRNSDQRSRRSRRGLGVGGLRRRTTENAWAQIAMHHLELWKALYLVLKRGNVPTRQNLSDAMGKSNGKPRGPPWSCHGFEHVLAALFAVVEKLTAKERSELLSDSSHYDLPETPLDEMYVVVWWLCSKDWNPRMKRGPDNGGWERLRRRERRTTITAPVPSSSKRGPSSPKHQSPRRQNI</sequence>
<keyword evidence="3" id="KW-1185">Reference proteome</keyword>